<evidence type="ECO:0000313" key="2">
    <source>
        <dbReference type="EMBL" id="KAG8228795.1"/>
    </source>
</evidence>
<feature type="region of interest" description="Disordered" evidence="1">
    <location>
        <begin position="696"/>
        <end position="718"/>
    </location>
</feature>
<feature type="region of interest" description="Disordered" evidence="1">
    <location>
        <begin position="58"/>
        <end position="194"/>
    </location>
</feature>
<accession>A0A8K0K7S7</accession>
<sequence>MLEGIPFFCQLMNFLKNFSSSHLFSFQELQNEVGALLEFRDVVMETFPHLRNKMVATSEPARVHTPPTGATAPRIKAKPRVPSSSAPAAASPPAAVAGAGWRDWGPGVRVRRKLKEPETKKTVQRQPKSSGGGGSGGEASSGGTASGSTVQDSGFSTETKDLHSSGTVTGLKSSATTSSASEAGRPPSAALPGEDELWELLEVIQTKGTRLRREVEELQTRLEGGEEDEGEVRRLRRERDLLLRRVAEMEAEAAGSEARVARLQDEAMVLAAQRRELEERLRAALSRKPEPDPRALLSRSSRVSGGSRRGSSVGVDRIPSGRASPCTPGKRPTSAGGSHPTTPESSEGGRVSRSSSFRAAAAAAAKKEAWECPPTLGALDGIVSNPEEVTTSTKGARRPDPKIIASILKEDSVLELRRHLLVIAMERETLRHKLEWLEEKSIELEGTRARIRMLESMQGRGETSPKQLANGFNSSAVPKEDVNGSSTESAHYIPSNSESSGMTRGRMQVPSSTHRTPSISSRTPSISSRTPSISSRTPSISSRTPPTSRTPPIPSRSRSQSRTGRISRIPLPPTKPRTGKTQSSPVGRVGSKSGDSMSSVSTVAANTTESSRKPVSINSDSSKSTTKTRVICLPHHYSNANVAHYRGTLSPSTRHPQSPTVSTVDHPFPDSLNASSNHPEYFDSVENRHWPKRKLANEEDYQSPVVSESSETFDSGRRFGGEGIYSPLADSLDDLPNSALEVEQCEEETRGVPNYWEVYGTVQSARGSKIVSQR</sequence>
<evidence type="ECO:0000313" key="3">
    <source>
        <dbReference type="Proteomes" id="UP000792457"/>
    </source>
</evidence>
<reference evidence="2" key="2">
    <citation type="submission" date="2017-10" db="EMBL/GenBank/DDBJ databases">
        <title>Ladona fulva Genome sequencing and assembly.</title>
        <authorList>
            <person name="Murali S."/>
            <person name="Richards S."/>
            <person name="Bandaranaike D."/>
            <person name="Bellair M."/>
            <person name="Blankenburg K."/>
            <person name="Chao H."/>
            <person name="Dinh H."/>
            <person name="Doddapaneni H."/>
            <person name="Dugan-Rocha S."/>
            <person name="Elkadiri S."/>
            <person name="Gnanaolivu R."/>
            <person name="Hernandez B."/>
            <person name="Skinner E."/>
            <person name="Javaid M."/>
            <person name="Lee S."/>
            <person name="Li M."/>
            <person name="Ming W."/>
            <person name="Munidasa M."/>
            <person name="Muniz J."/>
            <person name="Nguyen L."/>
            <person name="Hughes D."/>
            <person name="Osuji N."/>
            <person name="Pu L.-L."/>
            <person name="Puazo M."/>
            <person name="Qu C."/>
            <person name="Quiroz J."/>
            <person name="Raj R."/>
            <person name="Weissenberger G."/>
            <person name="Xin Y."/>
            <person name="Zou X."/>
            <person name="Han Y."/>
            <person name="Worley K."/>
            <person name="Muzny D."/>
            <person name="Gibbs R."/>
        </authorList>
    </citation>
    <scope>NUCLEOTIDE SEQUENCE</scope>
    <source>
        <strain evidence="2">Sampled in the wild</strain>
    </source>
</reference>
<feature type="compositionally biased region" description="Polar residues" evidence="1">
    <location>
        <begin position="616"/>
        <end position="626"/>
    </location>
</feature>
<gene>
    <name evidence="2" type="ORF">J437_LFUL006674</name>
</gene>
<reference evidence="2" key="1">
    <citation type="submission" date="2013-04" db="EMBL/GenBank/DDBJ databases">
        <authorList>
            <person name="Qu J."/>
            <person name="Murali S.C."/>
            <person name="Bandaranaike D."/>
            <person name="Bellair M."/>
            <person name="Blankenburg K."/>
            <person name="Chao H."/>
            <person name="Dinh H."/>
            <person name="Doddapaneni H."/>
            <person name="Downs B."/>
            <person name="Dugan-Rocha S."/>
            <person name="Elkadiri S."/>
            <person name="Gnanaolivu R.D."/>
            <person name="Hernandez B."/>
            <person name="Javaid M."/>
            <person name="Jayaseelan J.C."/>
            <person name="Lee S."/>
            <person name="Li M."/>
            <person name="Ming W."/>
            <person name="Munidasa M."/>
            <person name="Muniz J."/>
            <person name="Nguyen L."/>
            <person name="Ongeri F."/>
            <person name="Osuji N."/>
            <person name="Pu L.-L."/>
            <person name="Puazo M."/>
            <person name="Qu C."/>
            <person name="Quiroz J."/>
            <person name="Raj R."/>
            <person name="Weissenberger G."/>
            <person name="Xin Y."/>
            <person name="Zou X."/>
            <person name="Han Y."/>
            <person name="Richards S."/>
            <person name="Worley K."/>
            <person name="Muzny D."/>
            <person name="Gibbs R."/>
        </authorList>
    </citation>
    <scope>NUCLEOTIDE SEQUENCE</scope>
    <source>
        <strain evidence="2">Sampled in the wild</strain>
    </source>
</reference>
<evidence type="ECO:0000256" key="1">
    <source>
        <dbReference type="SAM" id="MobiDB-lite"/>
    </source>
</evidence>
<dbReference type="EMBL" id="KZ308389">
    <property type="protein sequence ID" value="KAG8228795.1"/>
    <property type="molecule type" value="Genomic_DNA"/>
</dbReference>
<dbReference type="Proteomes" id="UP000792457">
    <property type="component" value="Unassembled WGS sequence"/>
</dbReference>
<feature type="compositionally biased region" description="Gly residues" evidence="1">
    <location>
        <begin position="130"/>
        <end position="140"/>
    </location>
</feature>
<dbReference type="AlphaFoldDB" id="A0A8K0K7S7"/>
<feature type="region of interest" description="Disordered" evidence="1">
    <location>
        <begin position="457"/>
        <end position="626"/>
    </location>
</feature>
<feature type="compositionally biased region" description="Polar residues" evidence="1">
    <location>
        <begin position="704"/>
        <end position="713"/>
    </location>
</feature>
<feature type="compositionally biased region" description="Low complexity" evidence="1">
    <location>
        <begin position="298"/>
        <end position="315"/>
    </location>
</feature>
<feature type="compositionally biased region" description="Low complexity" evidence="1">
    <location>
        <begin position="510"/>
        <end position="547"/>
    </location>
</feature>
<feature type="compositionally biased region" description="Basic and acidic residues" evidence="1">
    <location>
        <begin position="284"/>
        <end position="293"/>
    </location>
</feature>
<feature type="region of interest" description="Disordered" evidence="1">
    <location>
        <begin position="284"/>
        <end position="355"/>
    </location>
</feature>
<dbReference type="OrthoDB" id="1684102at2759"/>
<feature type="compositionally biased region" description="Low complexity" evidence="1">
    <location>
        <begin position="344"/>
        <end position="355"/>
    </location>
</feature>
<feature type="compositionally biased region" description="Polar residues" evidence="1">
    <location>
        <begin position="483"/>
        <end position="502"/>
    </location>
</feature>
<feature type="compositionally biased region" description="Polar residues" evidence="1">
    <location>
        <begin position="464"/>
        <end position="476"/>
    </location>
</feature>
<feature type="compositionally biased region" description="Low complexity" evidence="1">
    <location>
        <begin position="81"/>
        <end position="100"/>
    </location>
</feature>
<feature type="compositionally biased region" description="Low complexity" evidence="1">
    <location>
        <begin position="589"/>
        <end position="601"/>
    </location>
</feature>
<comment type="caution">
    <text evidence="2">The sequence shown here is derived from an EMBL/GenBank/DDBJ whole genome shotgun (WGS) entry which is preliminary data.</text>
</comment>
<protein>
    <submittedName>
        <fullName evidence="2">Uncharacterized protein</fullName>
    </submittedName>
</protein>
<proteinExistence type="predicted"/>
<organism evidence="2 3">
    <name type="scientific">Ladona fulva</name>
    <name type="common">Scarce chaser dragonfly</name>
    <name type="synonym">Libellula fulva</name>
    <dbReference type="NCBI Taxonomy" id="123851"/>
    <lineage>
        <taxon>Eukaryota</taxon>
        <taxon>Metazoa</taxon>
        <taxon>Ecdysozoa</taxon>
        <taxon>Arthropoda</taxon>
        <taxon>Hexapoda</taxon>
        <taxon>Insecta</taxon>
        <taxon>Pterygota</taxon>
        <taxon>Palaeoptera</taxon>
        <taxon>Odonata</taxon>
        <taxon>Epiprocta</taxon>
        <taxon>Anisoptera</taxon>
        <taxon>Libelluloidea</taxon>
        <taxon>Libellulidae</taxon>
        <taxon>Ladona</taxon>
    </lineage>
</organism>
<keyword evidence="3" id="KW-1185">Reference proteome</keyword>
<name>A0A8K0K7S7_LADFU</name>